<keyword evidence="1" id="KW-0472">Membrane</keyword>
<dbReference type="EMBL" id="MHKQ01000009">
    <property type="protein sequence ID" value="OGY94354.1"/>
    <property type="molecule type" value="Genomic_DNA"/>
</dbReference>
<evidence type="ECO:0000256" key="1">
    <source>
        <dbReference type="SAM" id="Phobius"/>
    </source>
</evidence>
<evidence type="ECO:0008006" key="4">
    <source>
        <dbReference type="Google" id="ProtNLM"/>
    </source>
</evidence>
<dbReference type="SUPFAM" id="SSF69322">
    <property type="entry name" value="Tricorn protease domain 2"/>
    <property type="match status" value="1"/>
</dbReference>
<dbReference type="Pfam" id="PF08309">
    <property type="entry name" value="LVIVD"/>
    <property type="match status" value="3"/>
</dbReference>
<sequence>MTKIKIKNLQGFSMMELLVSISFIASMIVLVLSVNVSNNKLRYINEEKTKALFYTIESMEAIRLVDWVNLLPGDYAINLVGNNWVVSEGSQVLDGVYTRTITVSDVYRESYGNGQVYGDIVEAGGYLDTDTKKITINISWNSKAGITEQEEMETYLHRWAANRWVQTDWVGGAGQIDWLDETRFFSKEQGVDVSVAGITTLQLGYIDWSNTTTTDNFDTPSNFDDNDVTEKDGIAYLITENNPSGAELFILDVSDPYNVFEISSIDVGASINGIKVDDHYAYLATSDNVAEFKIIDINNLANPYIYNSYNLPSNDDAIDLALTGTEIYIVQGDDLYSLSILNPANIQLLDSLDLDEGLDKLFFSDTYVYLATLDSEAEFQIINVVNPADLNLVGIYNLPGALKGTDVVVRGDKAYISTQNNGSGSEFFVLDVNNPATPIFLGEYEVNETVHSFALVGPYALLGTNFLEEELNVLNVTNPGSILKEFGFNLEGYVLGMSANCSMIYAATSSNIGEFFIISTEITDCDYSTSGILESSTFDAGNATSSYNWISWSGQEPLNTDIRFQVATSDNAGGPWVFTGPDGTSATYYTDSNGEYIDYASHASNRYIRYKLFLDSQADLQTPILDEVAISYSENQ</sequence>
<dbReference type="InterPro" id="IPR015943">
    <property type="entry name" value="WD40/YVTN_repeat-like_dom_sf"/>
</dbReference>
<keyword evidence="1" id="KW-0812">Transmembrane</keyword>
<dbReference type="AlphaFoldDB" id="A0A1G2BYX7"/>
<feature type="transmembrane region" description="Helical" evidence="1">
    <location>
        <begin position="12"/>
        <end position="34"/>
    </location>
</feature>
<accession>A0A1G2BYX7</accession>
<dbReference type="Gene3D" id="2.130.10.10">
    <property type="entry name" value="YVTN repeat-like/Quinoprotein amine dehydrogenase"/>
    <property type="match status" value="1"/>
</dbReference>
<dbReference type="Proteomes" id="UP000177626">
    <property type="component" value="Unassembled WGS sequence"/>
</dbReference>
<reference evidence="2 3" key="1">
    <citation type="journal article" date="2016" name="Nat. Commun.">
        <title>Thousands of microbial genomes shed light on interconnected biogeochemical processes in an aquifer system.</title>
        <authorList>
            <person name="Anantharaman K."/>
            <person name="Brown C.T."/>
            <person name="Hug L.A."/>
            <person name="Sharon I."/>
            <person name="Castelle C.J."/>
            <person name="Probst A.J."/>
            <person name="Thomas B.C."/>
            <person name="Singh A."/>
            <person name="Wilkins M.J."/>
            <person name="Karaoz U."/>
            <person name="Brodie E.L."/>
            <person name="Williams K.H."/>
            <person name="Hubbard S.S."/>
            <person name="Banfield J.F."/>
        </authorList>
    </citation>
    <scope>NUCLEOTIDE SEQUENCE [LARGE SCALE GENOMIC DNA]</scope>
</reference>
<comment type="caution">
    <text evidence="2">The sequence shown here is derived from an EMBL/GenBank/DDBJ whole genome shotgun (WGS) entry which is preliminary data.</text>
</comment>
<name>A0A1G2BYX7_9BACT</name>
<gene>
    <name evidence="2" type="ORF">A2406_02985</name>
</gene>
<evidence type="ECO:0000313" key="2">
    <source>
        <dbReference type="EMBL" id="OGY94354.1"/>
    </source>
</evidence>
<evidence type="ECO:0000313" key="3">
    <source>
        <dbReference type="Proteomes" id="UP000177626"/>
    </source>
</evidence>
<organism evidence="2 3">
    <name type="scientific">Candidatus Komeilibacteria bacterium RIFOXYC1_FULL_37_11</name>
    <dbReference type="NCBI Taxonomy" id="1798555"/>
    <lineage>
        <taxon>Bacteria</taxon>
        <taxon>Candidatus Komeiliibacteriota</taxon>
    </lineage>
</organism>
<dbReference type="InterPro" id="IPR013211">
    <property type="entry name" value="LVIVD"/>
</dbReference>
<proteinExistence type="predicted"/>
<keyword evidence="1" id="KW-1133">Transmembrane helix</keyword>
<protein>
    <recommendedName>
        <fullName evidence="4">LVIVD repeat protein</fullName>
    </recommendedName>
</protein>